<comment type="caution">
    <text evidence="2">The sequence shown here is derived from an EMBL/GenBank/DDBJ whole genome shotgun (WGS) entry which is preliminary data.</text>
</comment>
<evidence type="ECO:0000313" key="2">
    <source>
        <dbReference type="EMBL" id="GHO56328.1"/>
    </source>
</evidence>
<dbReference type="CDD" id="cd07246">
    <property type="entry name" value="VOC_like"/>
    <property type="match status" value="1"/>
</dbReference>
<dbReference type="PANTHER" id="PTHR34109">
    <property type="entry name" value="BNAUNNG04460D PROTEIN-RELATED"/>
    <property type="match status" value="1"/>
</dbReference>
<organism evidence="2 3">
    <name type="scientific">Ktedonobacter robiniae</name>
    <dbReference type="NCBI Taxonomy" id="2778365"/>
    <lineage>
        <taxon>Bacteria</taxon>
        <taxon>Bacillati</taxon>
        <taxon>Chloroflexota</taxon>
        <taxon>Ktedonobacteria</taxon>
        <taxon>Ktedonobacterales</taxon>
        <taxon>Ktedonobacteraceae</taxon>
        <taxon>Ktedonobacter</taxon>
    </lineage>
</organism>
<proteinExistence type="predicted"/>
<dbReference type="Proteomes" id="UP000654345">
    <property type="component" value="Unassembled WGS sequence"/>
</dbReference>
<gene>
    <name evidence="2" type="ORF">KSB_48030</name>
</gene>
<dbReference type="InterPro" id="IPR004360">
    <property type="entry name" value="Glyas_Fos-R_dOase_dom"/>
</dbReference>
<feature type="domain" description="VOC" evidence="1">
    <location>
        <begin position="14"/>
        <end position="132"/>
    </location>
</feature>
<dbReference type="EMBL" id="BNJG01000002">
    <property type="protein sequence ID" value="GHO56328.1"/>
    <property type="molecule type" value="Genomic_DNA"/>
</dbReference>
<keyword evidence="3" id="KW-1185">Reference proteome</keyword>
<reference evidence="2 3" key="1">
    <citation type="journal article" date="2021" name="Int. J. Syst. Evol. Microbiol.">
        <title>Reticulibacter mediterranei gen. nov., sp. nov., within the new family Reticulibacteraceae fam. nov., and Ktedonospora formicarum gen. nov., sp. nov., Ktedonobacter robiniae sp. nov., Dictyobacter formicarum sp. nov. and Dictyobacter arantiisoli sp. nov., belonging to the class Ktedonobacteria.</title>
        <authorList>
            <person name="Yabe S."/>
            <person name="Zheng Y."/>
            <person name="Wang C.M."/>
            <person name="Sakai Y."/>
            <person name="Abe K."/>
            <person name="Yokota A."/>
            <person name="Donadio S."/>
            <person name="Cavaletti L."/>
            <person name="Monciardini P."/>
        </authorList>
    </citation>
    <scope>NUCLEOTIDE SEQUENCE [LARGE SCALE GENOMIC DNA]</scope>
    <source>
        <strain evidence="2 3">SOSP1-30</strain>
    </source>
</reference>
<dbReference type="InterPro" id="IPR037523">
    <property type="entry name" value="VOC_core"/>
</dbReference>
<dbReference type="SUPFAM" id="SSF54593">
    <property type="entry name" value="Glyoxalase/Bleomycin resistance protein/Dihydroxybiphenyl dioxygenase"/>
    <property type="match status" value="1"/>
</dbReference>
<dbReference type="Gene3D" id="3.30.720.110">
    <property type="match status" value="1"/>
</dbReference>
<dbReference type="PROSITE" id="PS51819">
    <property type="entry name" value="VOC"/>
    <property type="match status" value="1"/>
</dbReference>
<dbReference type="Pfam" id="PF00903">
    <property type="entry name" value="Glyoxalase"/>
    <property type="match status" value="1"/>
</dbReference>
<name>A0ABQ3UUF1_9CHLR</name>
<protein>
    <submittedName>
        <fullName evidence="2">Glyoxalase</fullName>
    </submittedName>
</protein>
<accession>A0ABQ3UUF1</accession>
<evidence type="ECO:0000259" key="1">
    <source>
        <dbReference type="PROSITE" id="PS51819"/>
    </source>
</evidence>
<dbReference type="Gene3D" id="3.30.720.120">
    <property type="match status" value="1"/>
</dbReference>
<evidence type="ECO:0000313" key="3">
    <source>
        <dbReference type="Proteomes" id="UP000654345"/>
    </source>
</evidence>
<dbReference type="RefSeq" id="WP_201372846.1">
    <property type="nucleotide sequence ID" value="NZ_BNJG01000002.1"/>
</dbReference>
<sequence>MTTLPKNVQPIPNGYHSVTPWIISRDTAQFLDFIRKAFGAQELGRVYNEDGTICHAEAKIGDSIVMAFDAQQEGWPVTPCFLRLYVPDGDAVYQQALAAGAAAVSEMTTLALGDRVGRVRDPFGHVWWIQTRLENLTLEEMAKRAAEPQYREAMRSFQASLDQEMKRRSDTESHIGVSR</sequence>
<dbReference type="PANTHER" id="PTHR34109:SF1">
    <property type="entry name" value="VOC DOMAIN-CONTAINING PROTEIN"/>
    <property type="match status" value="1"/>
</dbReference>
<dbReference type="InterPro" id="IPR029068">
    <property type="entry name" value="Glyas_Bleomycin-R_OHBP_Dase"/>
</dbReference>